<comment type="caution">
    <text evidence="1">The sequence shown here is derived from an EMBL/GenBank/DDBJ whole genome shotgun (WGS) entry which is preliminary data.</text>
</comment>
<dbReference type="Proteomes" id="UP001595844">
    <property type="component" value="Unassembled WGS sequence"/>
</dbReference>
<organism evidence="1 2">
    <name type="scientific">Nocardia halotolerans</name>
    <dbReference type="NCBI Taxonomy" id="1755878"/>
    <lineage>
        <taxon>Bacteria</taxon>
        <taxon>Bacillati</taxon>
        <taxon>Actinomycetota</taxon>
        <taxon>Actinomycetes</taxon>
        <taxon>Mycobacteriales</taxon>
        <taxon>Nocardiaceae</taxon>
        <taxon>Nocardia</taxon>
    </lineage>
</organism>
<protein>
    <submittedName>
        <fullName evidence="1">Uncharacterized protein</fullName>
    </submittedName>
</protein>
<sequence>MVDIKIGSVSEFKQRSGFSEFAPGVPPSWKSYWDATGMSDLLTTDAGNEHSVEGYRDPRRYVVIHDGGDEKSRVFVHTDC</sequence>
<accession>A0ABV8VLH6</accession>
<dbReference type="RefSeq" id="WP_378566682.1">
    <property type="nucleotide sequence ID" value="NZ_JBHSDL010000028.1"/>
</dbReference>
<proteinExistence type="predicted"/>
<dbReference type="EMBL" id="JBHSDL010000028">
    <property type="protein sequence ID" value="MFC4376933.1"/>
    <property type="molecule type" value="Genomic_DNA"/>
</dbReference>
<reference evidence="2" key="1">
    <citation type="journal article" date="2019" name="Int. J. Syst. Evol. Microbiol.">
        <title>The Global Catalogue of Microorganisms (GCM) 10K type strain sequencing project: providing services to taxonomists for standard genome sequencing and annotation.</title>
        <authorList>
            <consortium name="The Broad Institute Genomics Platform"/>
            <consortium name="The Broad Institute Genome Sequencing Center for Infectious Disease"/>
            <person name="Wu L."/>
            <person name="Ma J."/>
        </authorList>
    </citation>
    <scope>NUCLEOTIDE SEQUENCE [LARGE SCALE GENOMIC DNA]</scope>
    <source>
        <strain evidence="2">IBRC-M 10490</strain>
    </source>
</reference>
<gene>
    <name evidence="1" type="ORF">ACFO5K_22860</name>
</gene>
<evidence type="ECO:0000313" key="2">
    <source>
        <dbReference type="Proteomes" id="UP001595844"/>
    </source>
</evidence>
<name>A0ABV8VLH6_9NOCA</name>
<evidence type="ECO:0000313" key="1">
    <source>
        <dbReference type="EMBL" id="MFC4376933.1"/>
    </source>
</evidence>
<keyword evidence="2" id="KW-1185">Reference proteome</keyword>